<dbReference type="EMBL" id="JABTTQ020000006">
    <property type="protein sequence ID" value="KAK6153817.1"/>
    <property type="molecule type" value="Genomic_DNA"/>
</dbReference>
<dbReference type="PANTHER" id="PTHR33919">
    <property type="entry name" value="OS09G0127700 PROTEIN"/>
    <property type="match status" value="1"/>
</dbReference>
<gene>
    <name evidence="3" type="ORF">DH2020_013456</name>
</gene>
<evidence type="ECO:0000313" key="3">
    <source>
        <dbReference type="EMBL" id="KAK6153817.1"/>
    </source>
</evidence>
<feature type="region of interest" description="Disordered" evidence="1">
    <location>
        <begin position="117"/>
        <end position="140"/>
    </location>
</feature>
<keyword evidence="2" id="KW-0812">Transmembrane</keyword>
<feature type="transmembrane region" description="Helical" evidence="2">
    <location>
        <begin position="230"/>
        <end position="252"/>
    </location>
</feature>
<evidence type="ECO:0000256" key="2">
    <source>
        <dbReference type="SAM" id="Phobius"/>
    </source>
</evidence>
<feature type="transmembrane region" description="Helical" evidence="2">
    <location>
        <begin position="163"/>
        <end position="182"/>
    </location>
</feature>
<keyword evidence="2" id="KW-1133">Transmembrane helix</keyword>
<proteinExistence type="predicted"/>
<protein>
    <recommendedName>
        <fullName evidence="5">FBD domain-containing protein</fullName>
    </recommendedName>
</protein>
<evidence type="ECO:0008006" key="5">
    <source>
        <dbReference type="Google" id="ProtNLM"/>
    </source>
</evidence>
<sequence>MKIDQFRLKKQAFNMVRYLLRNAQVLEKMDIGIYDIDNKAYAVKKISLFQRGSEKYSSLGHFTTTGSLFLGKIGQRENTQKDIFTEMVNHVLNGMSTPDEEPPNQFRNLFEESHDETETMSVCQREDTPGNSGSAKKSSGRKRKSADFEYPLVELMGTFYRNCYDILGLTLMFYGFNILAYWKKMVDGLRGSSTFTTCASPKLKAFTPTADHLLHESPGGIKSKLPKGDLVPVCVALGMIALSTSFGVYTALHQLGRAPNVFVKKSRRETIPEVVEPERTAEQAEKFVKQSFFRKVAHIQDSDRQEIMPNPIRGDVFTRPLHVETLKDIGVDPKAN</sequence>
<keyword evidence="2" id="KW-0472">Membrane</keyword>
<keyword evidence="4" id="KW-1185">Reference proteome</keyword>
<evidence type="ECO:0000256" key="1">
    <source>
        <dbReference type="SAM" id="MobiDB-lite"/>
    </source>
</evidence>
<comment type="caution">
    <text evidence="3">The sequence shown here is derived from an EMBL/GenBank/DDBJ whole genome shotgun (WGS) entry which is preliminary data.</text>
</comment>
<dbReference type="PANTHER" id="PTHR33919:SF11">
    <property type="entry name" value="EXPRESSED PROTEIN"/>
    <property type="match status" value="1"/>
</dbReference>
<dbReference type="Proteomes" id="UP001318860">
    <property type="component" value="Unassembled WGS sequence"/>
</dbReference>
<organism evidence="3 4">
    <name type="scientific">Rehmannia glutinosa</name>
    <name type="common">Chinese foxglove</name>
    <dbReference type="NCBI Taxonomy" id="99300"/>
    <lineage>
        <taxon>Eukaryota</taxon>
        <taxon>Viridiplantae</taxon>
        <taxon>Streptophyta</taxon>
        <taxon>Embryophyta</taxon>
        <taxon>Tracheophyta</taxon>
        <taxon>Spermatophyta</taxon>
        <taxon>Magnoliopsida</taxon>
        <taxon>eudicotyledons</taxon>
        <taxon>Gunneridae</taxon>
        <taxon>Pentapetalae</taxon>
        <taxon>asterids</taxon>
        <taxon>lamiids</taxon>
        <taxon>Lamiales</taxon>
        <taxon>Orobanchaceae</taxon>
        <taxon>Rehmannieae</taxon>
        <taxon>Rehmannia</taxon>
    </lineage>
</organism>
<name>A0ABR0X2C7_REHGL</name>
<evidence type="ECO:0000313" key="4">
    <source>
        <dbReference type="Proteomes" id="UP001318860"/>
    </source>
</evidence>
<accession>A0ABR0X2C7</accession>
<reference evidence="3 4" key="1">
    <citation type="journal article" date="2021" name="Comput. Struct. Biotechnol. J.">
        <title>De novo genome assembly of the potent medicinal plant Rehmannia glutinosa using nanopore technology.</title>
        <authorList>
            <person name="Ma L."/>
            <person name="Dong C."/>
            <person name="Song C."/>
            <person name="Wang X."/>
            <person name="Zheng X."/>
            <person name="Niu Y."/>
            <person name="Chen S."/>
            <person name="Feng W."/>
        </authorList>
    </citation>
    <scope>NUCLEOTIDE SEQUENCE [LARGE SCALE GENOMIC DNA]</scope>
    <source>
        <strain evidence="3">DH-2019</strain>
    </source>
</reference>